<reference evidence="1 2" key="1">
    <citation type="submission" date="2016-11" db="EMBL/GenBank/DDBJ databases">
        <title>Comparative genomics of Acidibacillus ferroxidans species.</title>
        <authorList>
            <person name="Oliveira G."/>
            <person name="Nunes G."/>
            <person name="Oliveira R."/>
            <person name="Araujo F."/>
            <person name="Salim A."/>
            <person name="Scholte L."/>
            <person name="Morais D."/>
            <person name="Nancucheo I."/>
            <person name="Johnson D.B."/>
            <person name="Grail B."/>
            <person name="Bittencourt J."/>
            <person name="Valadares R."/>
        </authorList>
    </citation>
    <scope>NUCLEOTIDE SEQUENCE [LARGE SCALE GENOMIC DNA]</scope>
    <source>
        <strain evidence="1 2">Y002</strain>
    </source>
</reference>
<dbReference type="GO" id="GO:0008967">
    <property type="term" value="F:phosphoglycolate phosphatase activity"/>
    <property type="evidence" value="ECO:0007669"/>
    <property type="project" value="TreeGrafter"/>
</dbReference>
<dbReference type="InterPro" id="IPR023214">
    <property type="entry name" value="HAD_sf"/>
</dbReference>
<organism evidence="1 2">
    <name type="scientific">Sulfoacidibacillus thermotolerans</name>
    <name type="common">Acidibacillus sulfuroxidans</name>
    <dbReference type="NCBI Taxonomy" id="1765684"/>
    <lineage>
        <taxon>Bacteria</taxon>
        <taxon>Bacillati</taxon>
        <taxon>Bacillota</taxon>
        <taxon>Bacilli</taxon>
        <taxon>Bacillales</taxon>
        <taxon>Alicyclobacillaceae</taxon>
        <taxon>Sulfoacidibacillus</taxon>
    </lineage>
</organism>
<sequence length="253" mass="29390">MKPYELVLFDFDGTLYDSEAHFDTYIDLIGTHLNDAQAKQLRKLYERTRAGEGVLRIGEWYDPESQVSKPADATHPSNRKYYLGDYWWLIHTLGHRLGVTDEQLIDSFFRTRDYMMTHTDEIHLVVGLKKWLQTVAKRQKPIAILATNSPEPDSVAILQQLGVYPYFTEMIYNARKPTHMPQILEHVSTTYQVPPNRMLCVGDHYYNDIDPALQFGADTLFINRHRVSHPHNSTYEVHTSEALMEYLTDILAT</sequence>
<dbReference type="InterPro" id="IPR050155">
    <property type="entry name" value="HAD-like_hydrolase_sf"/>
</dbReference>
<gene>
    <name evidence="1" type="ORF">BM613_09690</name>
</gene>
<name>A0A2U3D7K0_SULT2</name>
<protein>
    <recommendedName>
        <fullName evidence="3">Hydrolase</fullName>
    </recommendedName>
</protein>
<dbReference type="RefSeq" id="WP_181363032.1">
    <property type="nucleotide sequence ID" value="NZ_MPDK01000016.1"/>
</dbReference>
<dbReference type="Pfam" id="PF00702">
    <property type="entry name" value="Hydrolase"/>
    <property type="match status" value="1"/>
</dbReference>
<evidence type="ECO:0000313" key="2">
    <source>
        <dbReference type="Proteomes" id="UP000245380"/>
    </source>
</evidence>
<dbReference type="SUPFAM" id="SSF56784">
    <property type="entry name" value="HAD-like"/>
    <property type="match status" value="1"/>
</dbReference>
<comment type="caution">
    <text evidence="1">The sequence shown here is derived from an EMBL/GenBank/DDBJ whole genome shotgun (WGS) entry which is preliminary data.</text>
</comment>
<dbReference type="Gene3D" id="3.40.50.1000">
    <property type="entry name" value="HAD superfamily/HAD-like"/>
    <property type="match status" value="1"/>
</dbReference>
<dbReference type="PANTHER" id="PTHR43434">
    <property type="entry name" value="PHOSPHOGLYCOLATE PHOSPHATASE"/>
    <property type="match status" value="1"/>
</dbReference>
<keyword evidence="2" id="KW-1185">Reference proteome</keyword>
<dbReference type="AlphaFoldDB" id="A0A2U3D7K0"/>
<evidence type="ECO:0008006" key="3">
    <source>
        <dbReference type="Google" id="ProtNLM"/>
    </source>
</evidence>
<dbReference type="EMBL" id="MPDK01000016">
    <property type="protein sequence ID" value="PWI57249.1"/>
    <property type="molecule type" value="Genomic_DNA"/>
</dbReference>
<dbReference type="InterPro" id="IPR036412">
    <property type="entry name" value="HAD-like_sf"/>
</dbReference>
<dbReference type="Proteomes" id="UP000245380">
    <property type="component" value="Unassembled WGS sequence"/>
</dbReference>
<dbReference type="PANTHER" id="PTHR43434:SF1">
    <property type="entry name" value="PHOSPHOGLYCOLATE PHOSPHATASE"/>
    <property type="match status" value="1"/>
</dbReference>
<proteinExistence type="predicted"/>
<evidence type="ECO:0000313" key="1">
    <source>
        <dbReference type="EMBL" id="PWI57249.1"/>
    </source>
</evidence>
<dbReference type="GO" id="GO:0006281">
    <property type="term" value="P:DNA repair"/>
    <property type="evidence" value="ECO:0007669"/>
    <property type="project" value="TreeGrafter"/>
</dbReference>
<accession>A0A2U3D7K0</accession>